<gene>
    <name evidence="7" type="ORF">CAUJ_LOCUS7716</name>
</gene>
<keyword evidence="4 5" id="KW-0472">Membrane</keyword>
<protein>
    <recommendedName>
        <fullName evidence="6">G-protein coupled receptors family 1 profile domain-containing protein</fullName>
    </recommendedName>
</protein>
<feature type="domain" description="G-protein coupled receptors family 1 profile" evidence="6">
    <location>
        <begin position="36"/>
        <end position="289"/>
    </location>
</feature>
<sequence length="364" mass="41235">MNPNPIGDVNLQIMDSNVVYTATCLYGAVVVLGIISVSIFIAVLIKGSDTFREFPFFTIVWHLTITNAVNIMIQATCIFPSMFVELDESEFWNTWFSVGSMISTATDVAMMLLVLLIAINRFSVFIFKPLSSAFTKDTVKYPLMVTWIAVAFFIYLRLFQMKTVRKFSKANFEFSEVFITKESWVNFTLTMIGYIIPLIIFCVYLLMYAVIKKKRASLSTVIVEENPNHSNVDFNLLLQGFLLSISLLICRMLNTVTPRIQTATWIVWVLSIVKAMSTVINNMLNPVLFLTTNITVRKIFKSLLKCESTKPKFISESDMPSGKRIIKSVCHDLKINRTTFRCSGACAVEPIVQLSNMDMPRVAA</sequence>
<evidence type="ECO:0000259" key="6">
    <source>
        <dbReference type="PROSITE" id="PS50262"/>
    </source>
</evidence>
<dbReference type="GO" id="GO:0016020">
    <property type="term" value="C:membrane"/>
    <property type="evidence" value="ECO:0007669"/>
    <property type="project" value="UniProtKB-SubCell"/>
</dbReference>
<dbReference type="EMBL" id="CAJGYM010000023">
    <property type="protein sequence ID" value="CAD6191797.1"/>
    <property type="molecule type" value="Genomic_DNA"/>
</dbReference>
<feature type="transmembrane region" description="Helical" evidence="5">
    <location>
        <begin position="139"/>
        <end position="158"/>
    </location>
</feature>
<evidence type="ECO:0000256" key="2">
    <source>
        <dbReference type="ARBA" id="ARBA00022692"/>
    </source>
</evidence>
<evidence type="ECO:0000313" key="7">
    <source>
        <dbReference type="EMBL" id="CAD6191797.1"/>
    </source>
</evidence>
<organism evidence="7 8">
    <name type="scientific">Caenorhabditis auriculariae</name>
    <dbReference type="NCBI Taxonomy" id="2777116"/>
    <lineage>
        <taxon>Eukaryota</taxon>
        <taxon>Metazoa</taxon>
        <taxon>Ecdysozoa</taxon>
        <taxon>Nematoda</taxon>
        <taxon>Chromadorea</taxon>
        <taxon>Rhabditida</taxon>
        <taxon>Rhabditina</taxon>
        <taxon>Rhabditomorpha</taxon>
        <taxon>Rhabditoidea</taxon>
        <taxon>Rhabditidae</taxon>
        <taxon>Peloderinae</taxon>
        <taxon>Caenorhabditis</taxon>
    </lineage>
</organism>
<dbReference type="InterPro" id="IPR017452">
    <property type="entry name" value="GPCR_Rhodpsn_7TM"/>
</dbReference>
<dbReference type="AlphaFoldDB" id="A0A8S1H8Y3"/>
<evidence type="ECO:0000256" key="4">
    <source>
        <dbReference type="ARBA" id="ARBA00023136"/>
    </source>
</evidence>
<dbReference type="Gene3D" id="1.20.1070.10">
    <property type="entry name" value="Rhodopsin 7-helix transmembrane proteins"/>
    <property type="match status" value="1"/>
</dbReference>
<name>A0A8S1H8Y3_9PELO</name>
<comment type="caution">
    <text evidence="7">The sequence shown here is derived from an EMBL/GenBank/DDBJ whole genome shotgun (WGS) entry which is preliminary data.</text>
</comment>
<dbReference type="PANTHER" id="PTHR22718:SF25">
    <property type="entry name" value="G-PROTEIN COUPLED RECEPTORS FAMILY 1 PROFILE DOMAIN-CONTAINING PROTEIN"/>
    <property type="match status" value="1"/>
</dbReference>
<keyword evidence="2 5" id="KW-0812">Transmembrane</keyword>
<evidence type="ECO:0000256" key="3">
    <source>
        <dbReference type="ARBA" id="ARBA00022989"/>
    </source>
</evidence>
<dbReference type="PANTHER" id="PTHR22718">
    <property type="entry name" value="SERPENTINE RECEPTOR, CLASS X"/>
    <property type="match status" value="1"/>
</dbReference>
<keyword evidence="8" id="KW-1185">Reference proteome</keyword>
<feature type="transmembrane region" description="Helical" evidence="5">
    <location>
        <begin position="56"/>
        <end position="83"/>
    </location>
</feature>
<feature type="transmembrane region" description="Helical" evidence="5">
    <location>
        <begin position="20"/>
        <end position="44"/>
    </location>
</feature>
<dbReference type="SUPFAM" id="SSF81321">
    <property type="entry name" value="Family A G protein-coupled receptor-like"/>
    <property type="match status" value="1"/>
</dbReference>
<dbReference type="Proteomes" id="UP000835052">
    <property type="component" value="Unassembled WGS sequence"/>
</dbReference>
<evidence type="ECO:0000256" key="5">
    <source>
        <dbReference type="SAM" id="Phobius"/>
    </source>
</evidence>
<proteinExistence type="predicted"/>
<dbReference type="PROSITE" id="PS50262">
    <property type="entry name" value="G_PROTEIN_RECEP_F1_2"/>
    <property type="match status" value="1"/>
</dbReference>
<feature type="transmembrane region" description="Helical" evidence="5">
    <location>
        <begin position="191"/>
        <end position="211"/>
    </location>
</feature>
<dbReference type="CDD" id="cd00637">
    <property type="entry name" value="7tm_classA_rhodopsin-like"/>
    <property type="match status" value="1"/>
</dbReference>
<keyword evidence="3 5" id="KW-1133">Transmembrane helix</keyword>
<dbReference type="OrthoDB" id="5868068at2759"/>
<comment type="subcellular location">
    <subcellularLocation>
        <location evidence="1">Membrane</location>
    </subcellularLocation>
</comment>
<reference evidence="7" key="1">
    <citation type="submission" date="2020-10" db="EMBL/GenBank/DDBJ databases">
        <authorList>
            <person name="Kikuchi T."/>
        </authorList>
    </citation>
    <scope>NUCLEOTIDE SEQUENCE</scope>
    <source>
        <strain evidence="7">NKZ352</strain>
    </source>
</reference>
<evidence type="ECO:0000256" key="1">
    <source>
        <dbReference type="ARBA" id="ARBA00004370"/>
    </source>
</evidence>
<feature type="transmembrane region" description="Helical" evidence="5">
    <location>
        <begin position="95"/>
        <end position="119"/>
    </location>
</feature>
<evidence type="ECO:0000313" key="8">
    <source>
        <dbReference type="Proteomes" id="UP000835052"/>
    </source>
</evidence>
<accession>A0A8S1H8Y3</accession>